<evidence type="ECO:0000313" key="1">
    <source>
        <dbReference type="EMBL" id="KKL95254.1"/>
    </source>
</evidence>
<gene>
    <name evidence="1" type="ORF">LCGC14_1856450</name>
</gene>
<proteinExistence type="predicted"/>
<name>A0A0F9G8S4_9ZZZZ</name>
<dbReference type="EMBL" id="LAZR01018722">
    <property type="protein sequence ID" value="KKL95254.1"/>
    <property type="molecule type" value="Genomic_DNA"/>
</dbReference>
<organism evidence="1">
    <name type="scientific">marine sediment metagenome</name>
    <dbReference type="NCBI Taxonomy" id="412755"/>
    <lineage>
        <taxon>unclassified sequences</taxon>
        <taxon>metagenomes</taxon>
        <taxon>ecological metagenomes</taxon>
    </lineage>
</organism>
<protein>
    <submittedName>
        <fullName evidence="1">Uncharacterized protein</fullName>
    </submittedName>
</protein>
<sequence length="100" mass="11502">MSREITEAYNFGHAVDWCEKRKTWFLVETGDSNTIETYMNLICPKCKKLPTKDAHDPCIKNLPGVKFACCGHGVSEGYIWFENGVIVRGKFEIEYDYGKE</sequence>
<dbReference type="AlphaFoldDB" id="A0A0F9G8S4"/>
<comment type="caution">
    <text evidence="1">The sequence shown here is derived from an EMBL/GenBank/DDBJ whole genome shotgun (WGS) entry which is preliminary data.</text>
</comment>
<reference evidence="1" key="1">
    <citation type="journal article" date="2015" name="Nature">
        <title>Complex archaea that bridge the gap between prokaryotes and eukaryotes.</title>
        <authorList>
            <person name="Spang A."/>
            <person name="Saw J.H."/>
            <person name="Jorgensen S.L."/>
            <person name="Zaremba-Niedzwiedzka K."/>
            <person name="Martijn J."/>
            <person name="Lind A.E."/>
            <person name="van Eijk R."/>
            <person name="Schleper C."/>
            <person name="Guy L."/>
            <person name="Ettema T.J."/>
        </authorList>
    </citation>
    <scope>NUCLEOTIDE SEQUENCE</scope>
</reference>
<accession>A0A0F9G8S4</accession>